<dbReference type="InterPro" id="IPR050260">
    <property type="entry name" value="FAD-bd_OxRdtase"/>
</dbReference>
<evidence type="ECO:0000256" key="1">
    <source>
        <dbReference type="ARBA" id="ARBA00001974"/>
    </source>
</evidence>
<dbReference type="Gene3D" id="3.50.50.60">
    <property type="entry name" value="FAD/NAD(P)-binding domain"/>
    <property type="match status" value="2"/>
</dbReference>
<comment type="similarity">
    <text evidence="2">Belongs to the class-III pyridine nucleotide-disulfide oxidoreductase family.</text>
</comment>
<dbReference type="AlphaFoldDB" id="A0ABD7ZAB6"/>
<name>A0ABD7ZAB6_LACZE</name>
<protein>
    <submittedName>
        <fullName evidence="10">FAD-dependent oxidoreductase</fullName>
    </submittedName>
</protein>
<evidence type="ECO:0000256" key="3">
    <source>
        <dbReference type="ARBA" id="ARBA00022630"/>
    </source>
</evidence>
<evidence type="ECO:0000256" key="7">
    <source>
        <dbReference type="ARBA" id="ARBA00023284"/>
    </source>
</evidence>
<proteinExistence type="inferred from homology"/>
<keyword evidence="7" id="KW-0676">Redox-active center</keyword>
<keyword evidence="11" id="KW-1185">Reference proteome</keyword>
<evidence type="ECO:0000259" key="8">
    <source>
        <dbReference type="Pfam" id="PF02852"/>
    </source>
</evidence>
<dbReference type="Pfam" id="PF07992">
    <property type="entry name" value="Pyr_redox_2"/>
    <property type="match status" value="1"/>
</dbReference>
<feature type="domain" description="Pyridine nucleotide-disulphide oxidoreductase dimerisation" evidence="8">
    <location>
        <begin position="334"/>
        <end position="430"/>
    </location>
</feature>
<keyword evidence="4" id="KW-0274">FAD</keyword>
<evidence type="ECO:0000256" key="6">
    <source>
        <dbReference type="ARBA" id="ARBA00023097"/>
    </source>
</evidence>
<dbReference type="GO" id="GO:0016491">
    <property type="term" value="F:oxidoreductase activity"/>
    <property type="evidence" value="ECO:0007669"/>
    <property type="project" value="UniProtKB-KW"/>
</dbReference>
<dbReference type="PANTHER" id="PTHR43429">
    <property type="entry name" value="PYRIDINE NUCLEOTIDE-DISULFIDE OXIDOREDUCTASE DOMAIN-CONTAINING"/>
    <property type="match status" value="1"/>
</dbReference>
<dbReference type="PRINTS" id="PR00411">
    <property type="entry name" value="PNDRDTASEI"/>
</dbReference>
<sequence>MLMKVVVVGCTHAGTAAVRELLTRHPETEVDVFERREDISFLSCGIALYLEGTVGRLEDMFYATPASLEALGAKVHVHLKHDVLSIDAADHRVVAEDLATGQQQHYQYDKLIMTTGSYPVIPPISGVSIPRVLMCKSYDDARKIKESAKDADKIAIVGGGYIGVELAEAYSRNHKQVILINGVSPLLSHYVDLPLSKEIASVLTKRGVELKTNTIARHFDSDAKHVFIQTDQGEIQADLAVVCVGFRPMTELLVGQVEMNPDGAIHVNDYMQTSNPDIYAAGDAVAVHFNPTGKDAYAPLATNAVRQGKMAGANIFGQNIKYMGTQATSALKLYDHSLAVTGLTLAHAKRNHLPAASVTMTDDFRPPFMPHTVKITMVLVYDTRDRRILGAQFYSEYDIANAANLISVMIQNRNTIDQLAYVDMLFNPNYDKPWHYLNLLGQLAVMQADNAKV</sequence>
<organism evidence="10 11">
    <name type="scientific">Lacticaseibacillus zeae subsp. silagei</name>
    <dbReference type="NCBI Taxonomy" id="3068307"/>
    <lineage>
        <taxon>Bacteria</taxon>
        <taxon>Bacillati</taxon>
        <taxon>Bacillota</taxon>
        <taxon>Bacilli</taxon>
        <taxon>Lactobacillales</taxon>
        <taxon>Lactobacillaceae</taxon>
        <taxon>Lacticaseibacillus</taxon>
    </lineage>
</organism>
<feature type="domain" description="FAD/NAD(P)-binding" evidence="9">
    <location>
        <begin position="3"/>
        <end position="308"/>
    </location>
</feature>
<dbReference type="PRINTS" id="PR00368">
    <property type="entry name" value="FADPNR"/>
</dbReference>
<dbReference type="InterPro" id="IPR004099">
    <property type="entry name" value="Pyr_nucl-diS_OxRdtase_dimer"/>
</dbReference>
<dbReference type="RefSeq" id="WP_047106565.1">
    <property type="nucleotide sequence ID" value="NZ_CP132484.1"/>
</dbReference>
<gene>
    <name evidence="10" type="ORF">LACZS2_000270</name>
</gene>
<accession>A0ABD7ZAB6</accession>
<evidence type="ECO:0000256" key="2">
    <source>
        <dbReference type="ARBA" id="ARBA00009130"/>
    </source>
</evidence>
<keyword evidence="3" id="KW-0285">Flavoprotein</keyword>
<dbReference type="InterPro" id="IPR016156">
    <property type="entry name" value="FAD/NAD-linked_Rdtase_dimer_sf"/>
</dbReference>
<dbReference type="PANTHER" id="PTHR43429:SF1">
    <property type="entry name" value="NAD(P)H SULFUR OXIDOREDUCTASE (COA-DEPENDENT)"/>
    <property type="match status" value="1"/>
</dbReference>
<comment type="cofactor">
    <cofactor evidence="1">
        <name>FAD</name>
        <dbReference type="ChEBI" id="CHEBI:57692"/>
    </cofactor>
</comment>
<evidence type="ECO:0000256" key="5">
    <source>
        <dbReference type="ARBA" id="ARBA00023002"/>
    </source>
</evidence>
<reference evidence="10 11" key="1">
    <citation type="submission" date="2023-08" db="EMBL/GenBank/DDBJ databases">
        <authorList>
            <person name="Buchebner-Jance M."/>
        </authorList>
    </citation>
    <scope>NUCLEOTIDE SEQUENCE [LARGE SCALE GENOMIC DNA]</scope>
    <source>
        <strain evidence="10 11">NCIMB 15475</strain>
    </source>
</reference>
<dbReference type="InterPro" id="IPR023753">
    <property type="entry name" value="FAD/NAD-binding_dom"/>
</dbReference>
<dbReference type="InterPro" id="IPR036188">
    <property type="entry name" value="FAD/NAD-bd_sf"/>
</dbReference>
<evidence type="ECO:0000259" key="9">
    <source>
        <dbReference type="Pfam" id="PF07992"/>
    </source>
</evidence>
<dbReference type="SUPFAM" id="SSF55424">
    <property type="entry name" value="FAD/NAD-linked reductases, dimerisation (C-terminal) domain"/>
    <property type="match status" value="1"/>
</dbReference>
<evidence type="ECO:0000313" key="11">
    <source>
        <dbReference type="Proteomes" id="UP001229832"/>
    </source>
</evidence>
<evidence type="ECO:0000256" key="4">
    <source>
        <dbReference type="ARBA" id="ARBA00022827"/>
    </source>
</evidence>
<dbReference type="EMBL" id="CP132485">
    <property type="protein sequence ID" value="WLV83878.1"/>
    <property type="molecule type" value="Genomic_DNA"/>
</dbReference>
<dbReference type="GeneID" id="93267997"/>
<dbReference type="Pfam" id="PF02852">
    <property type="entry name" value="Pyr_redox_dim"/>
    <property type="match status" value="1"/>
</dbReference>
<dbReference type="SUPFAM" id="SSF51905">
    <property type="entry name" value="FAD/NAD(P)-binding domain"/>
    <property type="match status" value="1"/>
</dbReference>
<keyword evidence="5" id="KW-0560">Oxidoreductase</keyword>
<evidence type="ECO:0000313" key="10">
    <source>
        <dbReference type="EMBL" id="WLV83878.1"/>
    </source>
</evidence>
<keyword evidence="6" id="KW-0558">Oxidation</keyword>
<dbReference type="Proteomes" id="UP001229832">
    <property type="component" value="Chromosome"/>
</dbReference>